<evidence type="ECO:0000313" key="4">
    <source>
        <dbReference type="EMBL" id="CAI6091002.1"/>
    </source>
</evidence>
<organism evidence="4 5">
    <name type="scientific">Clonostachys chloroleuca</name>
    <dbReference type="NCBI Taxonomy" id="1926264"/>
    <lineage>
        <taxon>Eukaryota</taxon>
        <taxon>Fungi</taxon>
        <taxon>Dikarya</taxon>
        <taxon>Ascomycota</taxon>
        <taxon>Pezizomycotina</taxon>
        <taxon>Sordariomycetes</taxon>
        <taxon>Hypocreomycetidae</taxon>
        <taxon>Hypocreales</taxon>
        <taxon>Bionectriaceae</taxon>
        <taxon>Clonostachys</taxon>
    </lineage>
</organism>
<dbReference type="PROSITE" id="PS50297">
    <property type="entry name" value="ANK_REP_REGION"/>
    <property type="match status" value="1"/>
</dbReference>
<evidence type="ECO:0000256" key="3">
    <source>
        <dbReference type="PROSITE-ProRule" id="PRU00023"/>
    </source>
</evidence>
<dbReference type="InterPro" id="IPR002110">
    <property type="entry name" value="Ankyrin_rpt"/>
</dbReference>
<dbReference type="Gene3D" id="1.25.40.20">
    <property type="entry name" value="Ankyrin repeat-containing domain"/>
    <property type="match status" value="1"/>
</dbReference>
<evidence type="ECO:0000256" key="1">
    <source>
        <dbReference type="ARBA" id="ARBA00022737"/>
    </source>
</evidence>
<accession>A0AA35M634</accession>
<dbReference type="PANTHER" id="PTHR24189:SF50">
    <property type="entry name" value="ANKYRIN REPEAT AND SOCS BOX PROTEIN 2"/>
    <property type="match status" value="1"/>
</dbReference>
<evidence type="ECO:0000256" key="2">
    <source>
        <dbReference type="ARBA" id="ARBA00023043"/>
    </source>
</evidence>
<dbReference type="EMBL" id="CABFNP030001050">
    <property type="protein sequence ID" value="CAI6091002.1"/>
    <property type="molecule type" value="Genomic_DNA"/>
</dbReference>
<sequence>MAHSPIYKANVMWWNKSSIYISCPYYDKIHHHSFDREYRAENRRVPHCGNNGCYSICFPSNGLYEIDKSRYLYVRAGVDPADYFERLKPELRVDVSHKRKWTEAKEEVEMDGYHRNNLKLISRAFGLGPLQEVERGNRLQIAVSDMINGRLEVVRSYLETSDEKDIFLHRVQAAVFTQSKVYEWSTGEDIEDGQDRNGDPSEAEIKETTTDGVTALHLAACERHPEIVKLLLDHRADPNARMVDGRTPLMEAAL</sequence>
<keyword evidence="2 3" id="KW-0040">ANK repeat</keyword>
<dbReference type="Pfam" id="PF12796">
    <property type="entry name" value="Ank_2"/>
    <property type="match status" value="1"/>
</dbReference>
<protein>
    <submittedName>
        <fullName evidence="4">Uncharacterized protein</fullName>
    </submittedName>
</protein>
<name>A0AA35M634_9HYPO</name>
<evidence type="ECO:0000313" key="5">
    <source>
        <dbReference type="Proteomes" id="UP001160390"/>
    </source>
</evidence>
<proteinExistence type="predicted"/>
<dbReference type="InterPro" id="IPR036770">
    <property type="entry name" value="Ankyrin_rpt-contain_sf"/>
</dbReference>
<feature type="repeat" description="ANK" evidence="3">
    <location>
        <begin position="211"/>
        <end position="243"/>
    </location>
</feature>
<dbReference type="SUPFAM" id="SSF48403">
    <property type="entry name" value="Ankyrin repeat"/>
    <property type="match status" value="1"/>
</dbReference>
<keyword evidence="1" id="KW-0677">Repeat</keyword>
<dbReference type="SMART" id="SM00248">
    <property type="entry name" value="ANK"/>
    <property type="match status" value="1"/>
</dbReference>
<dbReference type="InterPro" id="IPR050745">
    <property type="entry name" value="Multifunctional_regulatory"/>
</dbReference>
<dbReference type="Proteomes" id="UP001160390">
    <property type="component" value="Unassembled WGS sequence"/>
</dbReference>
<dbReference type="PANTHER" id="PTHR24189">
    <property type="entry name" value="MYOTROPHIN"/>
    <property type="match status" value="1"/>
</dbReference>
<gene>
    <name evidence="4" type="ORF">CCHLO57077_00018769</name>
</gene>
<dbReference type="PROSITE" id="PS50088">
    <property type="entry name" value="ANK_REPEAT"/>
    <property type="match status" value="1"/>
</dbReference>
<keyword evidence="5" id="KW-1185">Reference proteome</keyword>
<comment type="caution">
    <text evidence="4">The sequence shown here is derived from an EMBL/GenBank/DDBJ whole genome shotgun (WGS) entry which is preliminary data.</text>
</comment>
<dbReference type="AlphaFoldDB" id="A0AA35M634"/>
<reference evidence="4" key="1">
    <citation type="submission" date="2023-01" db="EMBL/GenBank/DDBJ databases">
        <authorList>
            <person name="Piombo E."/>
        </authorList>
    </citation>
    <scope>NUCLEOTIDE SEQUENCE</scope>
</reference>